<gene>
    <name evidence="1" type="primary">ORF158386</name>
</gene>
<organism evidence="1">
    <name type="scientific">Arion vulgaris</name>
    <dbReference type="NCBI Taxonomy" id="1028688"/>
    <lineage>
        <taxon>Eukaryota</taxon>
        <taxon>Metazoa</taxon>
        <taxon>Spiralia</taxon>
        <taxon>Lophotrochozoa</taxon>
        <taxon>Mollusca</taxon>
        <taxon>Gastropoda</taxon>
        <taxon>Heterobranchia</taxon>
        <taxon>Euthyneura</taxon>
        <taxon>Panpulmonata</taxon>
        <taxon>Eupulmonata</taxon>
        <taxon>Stylommatophora</taxon>
        <taxon>Helicina</taxon>
        <taxon>Arionoidea</taxon>
        <taxon>Arionidae</taxon>
        <taxon>Arion</taxon>
    </lineage>
</organism>
<dbReference type="EMBL" id="HACG01040422">
    <property type="protein sequence ID" value="CEK87287.1"/>
    <property type="molecule type" value="Transcribed_RNA"/>
</dbReference>
<sequence>PDEFNGHIASTGTTKLFRLEPALQSIRPDAPLTCSLTMHIFTLTIDDPH</sequence>
<protein>
    <submittedName>
        <fullName evidence="1">Uncharacterized protein</fullName>
    </submittedName>
</protein>
<accession>A0A0B7B340</accession>
<evidence type="ECO:0000313" key="1">
    <source>
        <dbReference type="EMBL" id="CEK87287.1"/>
    </source>
</evidence>
<feature type="non-terminal residue" evidence="1">
    <location>
        <position position="1"/>
    </location>
</feature>
<reference evidence="1" key="1">
    <citation type="submission" date="2014-12" db="EMBL/GenBank/DDBJ databases">
        <title>Insight into the proteome of Arion vulgaris.</title>
        <authorList>
            <person name="Aradska J."/>
            <person name="Bulat T."/>
            <person name="Smidak R."/>
            <person name="Sarate P."/>
            <person name="Gangsoo J."/>
            <person name="Sialana F."/>
            <person name="Bilban M."/>
            <person name="Lubec G."/>
        </authorList>
    </citation>
    <scope>NUCLEOTIDE SEQUENCE</scope>
    <source>
        <tissue evidence="1">Skin</tissue>
    </source>
</reference>
<name>A0A0B7B340_9EUPU</name>
<proteinExistence type="predicted"/>
<dbReference type="AlphaFoldDB" id="A0A0B7B340"/>